<dbReference type="Gene3D" id="1.25.40.20">
    <property type="entry name" value="Ankyrin repeat-containing domain"/>
    <property type="match status" value="3"/>
</dbReference>
<protein>
    <submittedName>
        <fullName evidence="4">Uncharacterized protein</fullName>
    </submittedName>
</protein>
<dbReference type="InterPro" id="IPR036770">
    <property type="entry name" value="Ankyrin_rpt-contain_sf"/>
</dbReference>
<dbReference type="SMART" id="SM00248">
    <property type="entry name" value="ANK"/>
    <property type="match status" value="9"/>
</dbReference>
<evidence type="ECO:0000313" key="4">
    <source>
        <dbReference type="EMBL" id="KAK6501143.1"/>
    </source>
</evidence>
<feature type="repeat" description="ANK" evidence="3">
    <location>
        <begin position="401"/>
        <end position="433"/>
    </location>
</feature>
<dbReference type="EMBL" id="JAVHJL010000006">
    <property type="protein sequence ID" value="KAK6501143.1"/>
    <property type="molecule type" value="Genomic_DNA"/>
</dbReference>
<keyword evidence="5" id="KW-1185">Reference proteome</keyword>
<evidence type="ECO:0000256" key="2">
    <source>
        <dbReference type="ARBA" id="ARBA00023043"/>
    </source>
</evidence>
<sequence length="506" mass="56473">MVSRFTPYIFPLRTPDESDTESDGGTPLRVHKRDTFIGSVDFGVKPKVNVKDTYVSVDYHPVVFYIKVYPLIEVEDYGSSIDRLWDTAVKRLDGKRQRRLIYDLEGRVTTSQSNAFRLLLDDIQRQQNTVIESRLAYTGKDVGSSRFNAKDVDGNSSLMEAAVLPGDEVEMARLLLDNEADIETFNRDEISVLDRAVMKRNKEVVKELIPRGIKIDRKDNAGRNILHICAIEGRLEMLKIFLEAGMVSEIDTLDWSRHQPHPDLELSTVMTPLHLAVERGHLPIANELITRGASVNVEATNSLWTPLHDSVKGGYLEITELLLKAGVDPNAANEDGITCLHYCWRTGSVPLASLLLSHGADIHAKQNNQSTVLHCACYEGRRELAEFLIANGANMEDETKEGFSPLRVAMMRNHWDIAEMLIENGADVNHKDRKSWMPLHGAVGMGQKRGVEILVAVKGVDLEGQNEGFLTAIGEALKDSKYEIVEILARAGANLETTSYENSSPP</sequence>
<feature type="repeat" description="ANK" evidence="3">
    <location>
        <begin position="302"/>
        <end position="334"/>
    </location>
</feature>
<dbReference type="SUPFAM" id="SSF48403">
    <property type="entry name" value="Ankyrin repeat"/>
    <property type="match status" value="1"/>
</dbReference>
<name>A0AAV9W3L5_9PEZI</name>
<dbReference type="PANTHER" id="PTHR24189">
    <property type="entry name" value="MYOTROPHIN"/>
    <property type="match status" value="1"/>
</dbReference>
<accession>A0AAV9W3L5</accession>
<dbReference type="PRINTS" id="PR01415">
    <property type="entry name" value="ANKYRIN"/>
</dbReference>
<keyword evidence="1" id="KW-0677">Repeat</keyword>
<dbReference type="Proteomes" id="UP001370758">
    <property type="component" value="Unassembled WGS sequence"/>
</dbReference>
<keyword evidence="2 3" id="KW-0040">ANK repeat</keyword>
<dbReference type="InterPro" id="IPR050745">
    <property type="entry name" value="Multifunctional_regulatory"/>
</dbReference>
<feature type="repeat" description="ANK" evidence="3">
    <location>
        <begin position="335"/>
        <end position="367"/>
    </location>
</feature>
<feature type="repeat" description="ANK" evidence="3">
    <location>
        <begin position="268"/>
        <end position="300"/>
    </location>
</feature>
<dbReference type="Pfam" id="PF12796">
    <property type="entry name" value="Ank_2"/>
    <property type="match status" value="2"/>
</dbReference>
<evidence type="ECO:0000256" key="3">
    <source>
        <dbReference type="PROSITE-ProRule" id="PRU00023"/>
    </source>
</evidence>
<evidence type="ECO:0000256" key="1">
    <source>
        <dbReference type="ARBA" id="ARBA00022737"/>
    </source>
</evidence>
<gene>
    <name evidence="4" type="ORF">TWF481_008991</name>
</gene>
<dbReference type="PROSITE" id="PS50297">
    <property type="entry name" value="ANK_REP_REGION"/>
    <property type="match status" value="5"/>
</dbReference>
<comment type="caution">
    <text evidence="4">The sequence shown here is derived from an EMBL/GenBank/DDBJ whole genome shotgun (WGS) entry which is preliminary data.</text>
</comment>
<evidence type="ECO:0000313" key="5">
    <source>
        <dbReference type="Proteomes" id="UP001370758"/>
    </source>
</evidence>
<dbReference type="InterPro" id="IPR002110">
    <property type="entry name" value="Ankyrin_rpt"/>
</dbReference>
<feature type="repeat" description="ANK" evidence="3">
    <location>
        <begin position="368"/>
        <end position="400"/>
    </location>
</feature>
<dbReference type="AlphaFoldDB" id="A0AAV9W3L5"/>
<dbReference type="PROSITE" id="PS50088">
    <property type="entry name" value="ANK_REPEAT"/>
    <property type="match status" value="5"/>
</dbReference>
<organism evidence="4 5">
    <name type="scientific">Arthrobotrys musiformis</name>
    <dbReference type="NCBI Taxonomy" id="47236"/>
    <lineage>
        <taxon>Eukaryota</taxon>
        <taxon>Fungi</taxon>
        <taxon>Dikarya</taxon>
        <taxon>Ascomycota</taxon>
        <taxon>Pezizomycotina</taxon>
        <taxon>Orbiliomycetes</taxon>
        <taxon>Orbiliales</taxon>
        <taxon>Orbiliaceae</taxon>
        <taxon>Arthrobotrys</taxon>
    </lineage>
</organism>
<reference evidence="4 5" key="1">
    <citation type="submission" date="2023-08" db="EMBL/GenBank/DDBJ databases">
        <authorList>
            <person name="Palmer J.M."/>
        </authorList>
    </citation>
    <scope>NUCLEOTIDE SEQUENCE [LARGE SCALE GENOMIC DNA]</scope>
    <source>
        <strain evidence="4 5">TWF481</strain>
    </source>
</reference>
<proteinExistence type="predicted"/>
<dbReference type="Pfam" id="PF00023">
    <property type="entry name" value="Ank"/>
    <property type="match status" value="1"/>
</dbReference>